<dbReference type="KEGG" id="phl:KKY_2056"/>
<accession>G4RG52</accession>
<keyword evidence="2" id="KW-1185">Reference proteome</keyword>
<dbReference type="AlphaFoldDB" id="G4RG52"/>
<protein>
    <submittedName>
        <fullName evidence="1">Uncharacterized protein</fullName>
    </submittedName>
</protein>
<sequence length="73" mass="8010">MNDKNIPVYFDVGAIARTPAEIAADPTLSNARKIELLKSLKERHVAPEDKGMLGDADLELDKLLELNALANDH</sequence>
<dbReference type="HOGENOM" id="CLU_2701504_0_0_5"/>
<dbReference type="RefSeq" id="WP_014131215.1">
    <property type="nucleotide sequence ID" value="NC_016078.1"/>
</dbReference>
<dbReference type="EMBL" id="CP003075">
    <property type="protein sequence ID" value="AEQ52066.1"/>
    <property type="molecule type" value="Genomic_DNA"/>
</dbReference>
<gene>
    <name evidence="1" type="ordered locus">KKY_2056</name>
</gene>
<proteinExistence type="predicted"/>
<evidence type="ECO:0000313" key="1">
    <source>
        <dbReference type="EMBL" id="AEQ52066.1"/>
    </source>
</evidence>
<organism evidence="1 2">
    <name type="scientific">Pelagibacterium halotolerans (strain DSM 22347 / JCM 15775 / CGMCC 1.7692 / B2)</name>
    <dbReference type="NCBI Taxonomy" id="1082931"/>
    <lineage>
        <taxon>Bacteria</taxon>
        <taxon>Pseudomonadati</taxon>
        <taxon>Pseudomonadota</taxon>
        <taxon>Alphaproteobacteria</taxon>
        <taxon>Hyphomicrobiales</taxon>
        <taxon>Devosiaceae</taxon>
        <taxon>Pelagibacterium</taxon>
    </lineage>
</organism>
<name>G4RG52_PELHB</name>
<dbReference type="Proteomes" id="UP000008850">
    <property type="component" value="Chromosome"/>
</dbReference>
<reference evidence="1 2" key="1">
    <citation type="journal article" date="2012" name="J. Bacteriol.">
        <title>Complete genome sequence of Pelagibacterium halotolerans B2T.</title>
        <authorList>
            <person name="Huo Y.Y."/>
            <person name="Cheng H."/>
            <person name="Han X.F."/>
            <person name="Jiang X.W."/>
            <person name="Sun C."/>
            <person name="Zhang X.Q."/>
            <person name="Zhu X.F."/>
            <person name="Liu Y.F."/>
            <person name="Li P.F."/>
            <person name="Ni P.X."/>
            <person name="Wu M."/>
        </authorList>
    </citation>
    <scope>NUCLEOTIDE SEQUENCE [LARGE SCALE GENOMIC DNA]</scope>
    <source>
        <strain evidence="2">DSM 22347 / JCM 15775 / CGMCC 1.7692 / B2</strain>
    </source>
</reference>
<evidence type="ECO:0000313" key="2">
    <source>
        <dbReference type="Proteomes" id="UP000008850"/>
    </source>
</evidence>